<dbReference type="STRING" id="272627.CCC_00783"/>
<comment type="caution">
    <text evidence="1">The sequence shown here is derived from an EMBL/GenBank/DDBJ whole genome shotgun (WGS) entry which is preliminary data.</text>
</comment>
<evidence type="ECO:0000313" key="1">
    <source>
        <dbReference type="EMBL" id="KIL97722.1"/>
    </source>
</evidence>
<accession>A0A0C2U898</accession>
<organism evidence="1 2">
    <name type="scientific">Paramagnetospirillum magnetotacticum MS-1</name>
    <dbReference type="NCBI Taxonomy" id="272627"/>
    <lineage>
        <taxon>Bacteria</taxon>
        <taxon>Pseudomonadati</taxon>
        <taxon>Pseudomonadota</taxon>
        <taxon>Alphaproteobacteria</taxon>
        <taxon>Rhodospirillales</taxon>
        <taxon>Magnetospirillaceae</taxon>
        <taxon>Paramagnetospirillum</taxon>
    </lineage>
</organism>
<name>A0A0C2U898_PARME</name>
<dbReference type="EMBL" id="JXSL01000030">
    <property type="protein sequence ID" value="KIL97722.1"/>
    <property type="molecule type" value="Genomic_DNA"/>
</dbReference>
<protein>
    <recommendedName>
        <fullName evidence="3">Sporadic carbohydrate cluster 2OG-Fe(II) oxygenase</fullName>
    </recommendedName>
</protein>
<keyword evidence="2" id="KW-1185">Reference proteome</keyword>
<reference evidence="1 2" key="1">
    <citation type="submission" date="2015-01" db="EMBL/GenBank/DDBJ databases">
        <title>Genome Sequence of Magnetospirillum magnetotacticum Strain MS-1.</title>
        <authorList>
            <person name="Marinov G.K."/>
            <person name="Smalley M.D."/>
            <person name="DeSalvo G."/>
        </authorList>
    </citation>
    <scope>NUCLEOTIDE SEQUENCE [LARGE SCALE GENOMIC DNA]</scope>
    <source>
        <strain evidence="1 2">MS-1</strain>
    </source>
</reference>
<dbReference type="AlphaFoldDB" id="A0A0C2U898"/>
<dbReference type="InterPro" id="IPR027611">
    <property type="entry name" value="SpoChClust_oxygenase"/>
</dbReference>
<dbReference type="NCBIfam" id="TIGR04324">
    <property type="entry name" value="SpoChoClust_2"/>
    <property type="match status" value="1"/>
</dbReference>
<dbReference type="RefSeq" id="WP_009871235.1">
    <property type="nucleotide sequence ID" value="NZ_JXSL01000030.1"/>
</dbReference>
<evidence type="ECO:0008006" key="3">
    <source>
        <dbReference type="Google" id="ProtNLM"/>
    </source>
</evidence>
<evidence type="ECO:0000313" key="2">
    <source>
        <dbReference type="Proteomes" id="UP000031971"/>
    </source>
</evidence>
<dbReference type="SUPFAM" id="SSF51197">
    <property type="entry name" value="Clavaminate synthase-like"/>
    <property type="match status" value="1"/>
</dbReference>
<gene>
    <name evidence="1" type="ORF">CCC_00783</name>
</gene>
<sequence>MSSDFLTAEEHDLAQHFLVQGRVVLPVEDREGLDRLRSHIALAAAAHLGLPAPSEAGVFLDSVHNHVDPARLNDLRLAAIDAVNAAPWSRPLYFRLARSALYALVGSELAMQRRLNLSIQLPGDASSLLPLHSDVWSGDSPYEVVVWLPLVDCRATKSMFIASPEANIRWAPRLAEFRSTEELFQAARTDLSFLDISYGQVLVFNQTLMHGNRVNAEAETRWSMNCRFKGVFTPYADKRIGEFFEPITLRPASRVGLEYRLPGGNPP</sequence>
<dbReference type="Proteomes" id="UP000031971">
    <property type="component" value="Unassembled WGS sequence"/>
</dbReference>
<dbReference type="Gene3D" id="2.60.120.620">
    <property type="entry name" value="q2cbj1_9rhob like domain"/>
    <property type="match status" value="1"/>
</dbReference>
<proteinExistence type="predicted"/>